<dbReference type="GO" id="GO:0003700">
    <property type="term" value="F:DNA-binding transcription factor activity"/>
    <property type="evidence" value="ECO:0007669"/>
    <property type="project" value="InterPro"/>
</dbReference>
<evidence type="ECO:0000256" key="4">
    <source>
        <dbReference type="ARBA" id="ARBA00023163"/>
    </source>
</evidence>
<dbReference type="RefSeq" id="WP_054749884.1">
    <property type="nucleotide sequence ID" value="NZ_AYZK01000002.1"/>
</dbReference>
<keyword evidence="3" id="KW-0238">DNA-binding</keyword>
<dbReference type="PANTHER" id="PTHR30419:SF28">
    <property type="entry name" value="HTH-TYPE TRANSCRIPTIONAL REGULATOR BSDA"/>
    <property type="match status" value="1"/>
</dbReference>
<keyword evidence="4" id="KW-0804">Transcription</keyword>
<evidence type="ECO:0000313" key="6">
    <source>
        <dbReference type="EMBL" id="KRM87504.1"/>
    </source>
</evidence>
<dbReference type="PANTHER" id="PTHR30419">
    <property type="entry name" value="HTH-TYPE TRANSCRIPTIONAL REGULATOR YBHD"/>
    <property type="match status" value="1"/>
</dbReference>
<dbReference type="EMBL" id="AYZK01000002">
    <property type="protein sequence ID" value="KRM87504.1"/>
    <property type="molecule type" value="Genomic_DNA"/>
</dbReference>
<dbReference type="InterPro" id="IPR000847">
    <property type="entry name" value="LysR_HTH_N"/>
</dbReference>
<accession>A0A0R2C850</accession>
<dbReference type="Pfam" id="PF00126">
    <property type="entry name" value="HTH_1"/>
    <property type="match status" value="1"/>
</dbReference>
<sequence length="309" mass="33930">MTPPLSHERQLINILTEISQTGSVSQTAANLFMTQPTVSKLIRNQEKQYGVALIDRAQHPLRLTYAGEYYLRQMQQLVRSFQTVSNNLKAYAHTDVGRITLGVNPSLAQVILPQLLPEFHRRFPQVQIHLFEQPAVAMAQAVLAGDIDMHIGIGRTYDEALEHQRLFTDSAALIMPSRLLPPDFDANATPGIATLIHDQDFIAETDDSGFQHLVTSFLAQNEATPNIILRTPNLTTAVQLANAGLGATIVPASLLTATTLQGDTQIVPLPVTDFQADVAITYKVGMPLSEPVQEFLTLAQATFDPTKMP</sequence>
<evidence type="ECO:0000256" key="2">
    <source>
        <dbReference type="ARBA" id="ARBA00023015"/>
    </source>
</evidence>
<dbReference type="SUPFAM" id="SSF46785">
    <property type="entry name" value="Winged helix' DNA-binding domain"/>
    <property type="match status" value="1"/>
</dbReference>
<keyword evidence="2" id="KW-0805">Transcription regulation</keyword>
<dbReference type="InterPro" id="IPR036388">
    <property type="entry name" value="WH-like_DNA-bd_sf"/>
</dbReference>
<comment type="caution">
    <text evidence="6">The sequence shown here is derived from an EMBL/GenBank/DDBJ whole genome shotgun (WGS) entry which is preliminary data.</text>
</comment>
<gene>
    <name evidence="6" type="ORF">FD19_GL001012</name>
</gene>
<dbReference type="PROSITE" id="PS50931">
    <property type="entry name" value="HTH_LYSR"/>
    <property type="match status" value="1"/>
</dbReference>
<name>A0A0R2C850_9LACO</name>
<dbReference type="InterPro" id="IPR005119">
    <property type="entry name" value="LysR_subst-bd"/>
</dbReference>
<dbReference type="AlphaFoldDB" id="A0A0R2C850"/>
<organism evidence="6 7">
    <name type="scientific">Lacticaseibacillus thailandensis DSM 22698 = JCM 13996</name>
    <dbReference type="NCBI Taxonomy" id="1423810"/>
    <lineage>
        <taxon>Bacteria</taxon>
        <taxon>Bacillati</taxon>
        <taxon>Bacillota</taxon>
        <taxon>Bacilli</taxon>
        <taxon>Lactobacillales</taxon>
        <taxon>Lactobacillaceae</taxon>
        <taxon>Lacticaseibacillus</taxon>
    </lineage>
</organism>
<dbReference type="STRING" id="1423810.FD19_GL001012"/>
<dbReference type="Gene3D" id="3.40.190.290">
    <property type="match status" value="1"/>
</dbReference>
<evidence type="ECO:0000259" key="5">
    <source>
        <dbReference type="PROSITE" id="PS50931"/>
    </source>
</evidence>
<feature type="domain" description="HTH lysR-type" evidence="5">
    <location>
        <begin position="17"/>
        <end position="64"/>
    </location>
</feature>
<keyword evidence="7" id="KW-1185">Reference proteome</keyword>
<dbReference type="Gene3D" id="1.10.10.10">
    <property type="entry name" value="Winged helix-like DNA-binding domain superfamily/Winged helix DNA-binding domain"/>
    <property type="match status" value="1"/>
</dbReference>
<proteinExistence type="inferred from homology"/>
<dbReference type="InterPro" id="IPR050950">
    <property type="entry name" value="HTH-type_LysR_regulators"/>
</dbReference>
<dbReference type="GO" id="GO:0003677">
    <property type="term" value="F:DNA binding"/>
    <property type="evidence" value="ECO:0007669"/>
    <property type="project" value="UniProtKB-KW"/>
</dbReference>
<dbReference type="GO" id="GO:0005829">
    <property type="term" value="C:cytosol"/>
    <property type="evidence" value="ECO:0007669"/>
    <property type="project" value="TreeGrafter"/>
</dbReference>
<reference evidence="6 7" key="1">
    <citation type="journal article" date="2015" name="Genome Announc.">
        <title>Expanding the biotechnology potential of lactobacilli through comparative genomics of 213 strains and associated genera.</title>
        <authorList>
            <person name="Sun Z."/>
            <person name="Harris H.M."/>
            <person name="McCann A."/>
            <person name="Guo C."/>
            <person name="Argimon S."/>
            <person name="Zhang W."/>
            <person name="Yang X."/>
            <person name="Jeffery I.B."/>
            <person name="Cooney J.C."/>
            <person name="Kagawa T.F."/>
            <person name="Liu W."/>
            <person name="Song Y."/>
            <person name="Salvetti E."/>
            <person name="Wrobel A."/>
            <person name="Rasinkangas P."/>
            <person name="Parkhill J."/>
            <person name="Rea M.C."/>
            <person name="O'Sullivan O."/>
            <person name="Ritari J."/>
            <person name="Douillard F.P."/>
            <person name="Paul Ross R."/>
            <person name="Yang R."/>
            <person name="Briner A.E."/>
            <person name="Felis G.E."/>
            <person name="de Vos W.M."/>
            <person name="Barrangou R."/>
            <person name="Klaenhammer T.R."/>
            <person name="Caufield P.W."/>
            <person name="Cui Y."/>
            <person name="Zhang H."/>
            <person name="O'Toole P.W."/>
        </authorList>
    </citation>
    <scope>NUCLEOTIDE SEQUENCE [LARGE SCALE GENOMIC DNA]</scope>
    <source>
        <strain evidence="6 7">DSM 22698</strain>
    </source>
</reference>
<evidence type="ECO:0000256" key="3">
    <source>
        <dbReference type="ARBA" id="ARBA00023125"/>
    </source>
</evidence>
<evidence type="ECO:0000313" key="7">
    <source>
        <dbReference type="Proteomes" id="UP000051789"/>
    </source>
</evidence>
<dbReference type="PATRIC" id="fig|1423810.4.peg.1036"/>
<dbReference type="Proteomes" id="UP000051789">
    <property type="component" value="Unassembled WGS sequence"/>
</dbReference>
<dbReference type="Pfam" id="PF03466">
    <property type="entry name" value="LysR_substrate"/>
    <property type="match status" value="1"/>
</dbReference>
<dbReference type="InterPro" id="IPR036390">
    <property type="entry name" value="WH_DNA-bd_sf"/>
</dbReference>
<dbReference type="SUPFAM" id="SSF53850">
    <property type="entry name" value="Periplasmic binding protein-like II"/>
    <property type="match status" value="1"/>
</dbReference>
<dbReference type="CDD" id="cd05466">
    <property type="entry name" value="PBP2_LTTR_substrate"/>
    <property type="match status" value="1"/>
</dbReference>
<protein>
    <submittedName>
        <fullName evidence="6">Lysr family transcriptional regulator</fullName>
    </submittedName>
</protein>
<evidence type="ECO:0000256" key="1">
    <source>
        <dbReference type="ARBA" id="ARBA00009437"/>
    </source>
</evidence>
<comment type="similarity">
    <text evidence="1">Belongs to the LysR transcriptional regulatory family.</text>
</comment>